<dbReference type="GO" id="GO:0009279">
    <property type="term" value="C:cell outer membrane"/>
    <property type="evidence" value="ECO:0007669"/>
    <property type="project" value="UniProtKB-SubCell"/>
</dbReference>
<evidence type="ECO:0000256" key="1">
    <source>
        <dbReference type="ARBA" id="ARBA00004571"/>
    </source>
</evidence>
<evidence type="ECO:0000256" key="3">
    <source>
        <dbReference type="ARBA" id="ARBA00022448"/>
    </source>
</evidence>
<feature type="domain" description="Porin" evidence="11">
    <location>
        <begin position="7"/>
        <end position="319"/>
    </location>
</feature>
<keyword evidence="5" id="KW-0812">Transmembrane</keyword>
<keyword evidence="8" id="KW-0626">Porin</keyword>
<evidence type="ECO:0000256" key="10">
    <source>
        <dbReference type="ARBA" id="ARBA00023237"/>
    </source>
</evidence>
<evidence type="ECO:0000313" key="12">
    <source>
        <dbReference type="EMBL" id="AZS23873.1"/>
    </source>
</evidence>
<dbReference type="AlphaFoldDB" id="A0A289GCJ4"/>
<evidence type="ECO:0000256" key="2">
    <source>
        <dbReference type="ARBA" id="ARBA00011233"/>
    </source>
</evidence>
<protein>
    <submittedName>
        <fullName evidence="12">Porin</fullName>
    </submittedName>
</protein>
<proteinExistence type="predicted"/>
<evidence type="ECO:0000256" key="6">
    <source>
        <dbReference type="ARBA" id="ARBA00022729"/>
    </source>
</evidence>
<dbReference type="InterPro" id="IPR050298">
    <property type="entry name" value="Gram-neg_bact_OMP"/>
</dbReference>
<evidence type="ECO:0000256" key="9">
    <source>
        <dbReference type="ARBA" id="ARBA00023136"/>
    </source>
</evidence>
<dbReference type="GO" id="GO:0046930">
    <property type="term" value="C:pore complex"/>
    <property type="evidence" value="ECO:0007669"/>
    <property type="project" value="UniProtKB-KW"/>
</dbReference>
<evidence type="ECO:0000256" key="4">
    <source>
        <dbReference type="ARBA" id="ARBA00022452"/>
    </source>
</evidence>
<dbReference type="Pfam" id="PF13609">
    <property type="entry name" value="Porin_4"/>
    <property type="match status" value="1"/>
</dbReference>
<gene>
    <name evidence="12" type="ORF">DYL72_01585</name>
</gene>
<keyword evidence="4" id="KW-1134">Transmembrane beta strand</keyword>
<keyword evidence="3" id="KW-0813">Transport</keyword>
<evidence type="ECO:0000313" key="13">
    <source>
        <dbReference type="Proteomes" id="UP000256923"/>
    </source>
</evidence>
<evidence type="ECO:0000256" key="8">
    <source>
        <dbReference type="ARBA" id="ARBA00023114"/>
    </source>
</evidence>
<dbReference type="InterPro" id="IPR033900">
    <property type="entry name" value="Gram_neg_porin_domain"/>
</dbReference>
<keyword evidence="7" id="KW-0406">Ion transport</keyword>
<dbReference type="PANTHER" id="PTHR34501:SF9">
    <property type="entry name" value="MAJOR OUTER MEMBRANE PROTEIN P.IA"/>
    <property type="match status" value="1"/>
</dbReference>
<dbReference type="SUPFAM" id="SSF56935">
    <property type="entry name" value="Porins"/>
    <property type="match status" value="1"/>
</dbReference>
<dbReference type="GO" id="GO:0015288">
    <property type="term" value="F:porin activity"/>
    <property type="evidence" value="ECO:0007669"/>
    <property type="project" value="UniProtKB-KW"/>
</dbReference>
<name>A0A289GCJ4_VIBAN</name>
<sequence length="340" mass="36022">MKKTLLALAVLAAASSVNAAEIYANDTTAVKLKGEVDVYLATTKSTNTAQVETKTDPDVNVWGKIQLDAETKLTDTLKAFGSFEIEAGSDYESTDSKASFDDLYVGVKTETWGVAVGEVGDLADSMDAIQKDDITNEGKYMGSTGGHRSESTGHGAVFKAKVVDGLVFVADVNTESNENVDNTYGVSLDYTVDMFSIGASYLTGEAAADTDYSVAGISASVDVSGFFFAVTYGQYEGNNKYGFFTASDFYSGDAIGVAASYSFNDVRLYSTYAVMSIDEVTKTGVDAKGDTENLVVGVDYALASNITVFAEYQTAETSNDFAAGGNQEKDVALIGAYYTF</sequence>
<keyword evidence="6" id="KW-0732">Signal</keyword>
<accession>A0A289GCJ4</accession>
<dbReference type="GO" id="GO:0006811">
    <property type="term" value="P:monoatomic ion transport"/>
    <property type="evidence" value="ECO:0007669"/>
    <property type="project" value="UniProtKB-KW"/>
</dbReference>
<comment type="subcellular location">
    <subcellularLocation>
        <location evidence="1">Cell outer membrane</location>
        <topology evidence="1">Multi-pass membrane protein</topology>
    </subcellularLocation>
</comment>
<dbReference type="RefSeq" id="WP_019282894.1">
    <property type="nucleotide sequence ID" value="NZ_CP023054.1"/>
</dbReference>
<keyword evidence="9" id="KW-0472">Membrane</keyword>
<evidence type="ECO:0000259" key="11">
    <source>
        <dbReference type="Pfam" id="PF13609"/>
    </source>
</evidence>
<dbReference type="PANTHER" id="PTHR34501">
    <property type="entry name" value="PROTEIN YDDL-RELATED"/>
    <property type="match status" value="1"/>
</dbReference>
<comment type="subunit">
    <text evidence="2">Homotrimer.</text>
</comment>
<dbReference type="Gene3D" id="2.40.160.10">
    <property type="entry name" value="Porin"/>
    <property type="match status" value="1"/>
</dbReference>
<dbReference type="Proteomes" id="UP000256923">
    <property type="component" value="Chromosome 1"/>
</dbReference>
<dbReference type="InterPro" id="IPR023614">
    <property type="entry name" value="Porin_dom_sf"/>
</dbReference>
<evidence type="ECO:0000256" key="5">
    <source>
        <dbReference type="ARBA" id="ARBA00022692"/>
    </source>
</evidence>
<evidence type="ECO:0000256" key="7">
    <source>
        <dbReference type="ARBA" id="ARBA00023065"/>
    </source>
</evidence>
<dbReference type="EMBL" id="CP034672">
    <property type="protein sequence ID" value="AZS23873.1"/>
    <property type="molecule type" value="Genomic_DNA"/>
</dbReference>
<organism evidence="12 13">
    <name type="scientific">Vibrio anguillarum</name>
    <name type="common">Listonella anguillarum</name>
    <dbReference type="NCBI Taxonomy" id="55601"/>
    <lineage>
        <taxon>Bacteria</taxon>
        <taxon>Pseudomonadati</taxon>
        <taxon>Pseudomonadota</taxon>
        <taxon>Gammaproteobacteria</taxon>
        <taxon>Vibrionales</taxon>
        <taxon>Vibrionaceae</taxon>
        <taxon>Vibrio</taxon>
    </lineage>
</organism>
<keyword evidence="10" id="KW-0998">Cell outer membrane</keyword>
<reference evidence="12 13" key="1">
    <citation type="submission" date="2018-12" db="EMBL/GenBank/DDBJ databases">
        <title>Characterization and Draft Genome of Vibrio anguillarum J360 Marine Pathogen Isolated from an Outbreak in Lumpfish (Cyclopterus lumpus).</title>
        <authorList>
            <person name="Vasquez J.I."/>
            <person name="Cao T."/>
            <person name="Chakraborty S."/>
            <person name="Gnanagobal H."/>
            <person name="Wescot J."/>
            <person name="Boyce D."/>
            <person name="Santander J."/>
        </authorList>
    </citation>
    <scope>NUCLEOTIDE SEQUENCE [LARGE SCALE GENOMIC DNA]</scope>
    <source>
        <strain evidence="12 13">J360</strain>
    </source>
</reference>